<keyword evidence="2" id="KW-1185">Reference proteome</keyword>
<dbReference type="RefSeq" id="WP_184951753.1">
    <property type="nucleotide sequence ID" value="NZ_BOMC01000083.1"/>
</dbReference>
<gene>
    <name evidence="1" type="ORF">BKA14_003243</name>
</gene>
<dbReference type="Proteomes" id="UP000542742">
    <property type="component" value="Unassembled WGS sequence"/>
</dbReference>
<evidence type="ECO:0000313" key="2">
    <source>
        <dbReference type="Proteomes" id="UP000542742"/>
    </source>
</evidence>
<protein>
    <submittedName>
        <fullName evidence="1">Uncharacterized protein</fullName>
    </submittedName>
</protein>
<accession>A0A7W7CTI9</accession>
<dbReference type="EMBL" id="JACHMF010000001">
    <property type="protein sequence ID" value="MBB4693095.1"/>
    <property type="molecule type" value="Genomic_DNA"/>
</dbReference>
<comment type="caution">
    <text evidence="1">The sequence shown here is derived from an EMBL/GenBank/DDBJ whole genome shotgun (WGS) entry which is preliminary data.</text>
</comment>
<organism evidence="1 2">
    <name type="scientific">Paractinoplanes abujensis</name>
    <dbReference type="NCBI Taxonomy" id="882441"/>
    <lineage>
        <taxon>Bacteria</taxon>
        <taxon>Bacillati</taxon>
        <taxon>Actinomycetota</taxon>
        <taxon>Actinomycetes</taxon>
        <taxon>Micromonosporales</taxon>
        <taxon>Micromonosporaceae</taxon>
        <taxon>Paractinoplanes</taxon>
    </lineage>
</organism>
<evidence type="ECO:0000313" key="1">
    <source>
        <dbReference type="EMBL" id="MBB4693095.1"/>
    </source>
</evidence>
<name>A0A7W7CTI9_9ACTN</name>
<reference evidence="1 2" key="1">
    <citation type="submission" date="2020-08" db="EMBL/GenBank/DDBJ databases">
        <title>Sequencing the genomes of 1000 actinobacteria strains.</title>
        <authorList>
            <person name="Klenk H.-P."/>
        </authorList>
    </citation>
    <scope>NUCLEOTIDE SEQUENCE [LARGE SCALE GENOMIC DNA]</scope>
    <source>
        <strain evidence="1 2">DSM 45518</strain>
    </source>
</reference>
<proteinExistence type="predicted"/>
<dbReference type="AlphaFoldDB" id="A0A7W7CTI9"/>
<sequence length="60" mass="6662">MSPDRRRADAVVEPHADLDDIARAADMVATDLRAVLGRDDMTARFTLSVAARRRALARVR</sequence>